<dbReference type="GO" id="GO:0000155">
    <property type="term" value="F:phosphorelay sensor kinase activity"/>
    <property type="evidence" value="ECO:0007669"/>
    <property type="project" value="InterPro"/>
</dbReference>
<dbReference type="SUPFAM" id="SSF47384">
    <property type="entry name" value="Homodimeric domain of signal transducing histidine kinase"/>
    <property type="match status" value="1"/>
</dbReference>
<dbReference type="OrthoDB" id="7318144at2"/>
<evidence type="ECO:0000256" key="9">
    <source>
        <dbReference type="ARBA" id="ARBA00022989"/>
    </source>
</evidence>
<evidence type="ECO:0000313" key="18">
    <source>
        <dbReference type="Proteomes" id="UP000198771"/>
    </source>
</evidence>
<dbReference type="SUPFAM" id="SSF52172">
    <property type="entry name" value="CheY-like"/>
    <property type="match status" value="1"/>
</dbReference>
<evidence type="ECO:0000256" key="3">
    <source>
        <dbReference type="ARBA" id="ARBA00012438"/>
    </source>
</evidence>
<dbReference type="PANTHER" id="PTHR43065:SF42">
    <property type="entry name" value="TWO-COMPONENT SENSOR PPRA"/>
    <property type="match status" value="1"/>
</dbReference>
<dbReference type="Gene3D" id="3.30.450.20">
    <property type="entry name" value="PAS domain"/>
    <property type="match status" value="1"/>
</dbReference>
<feature type="coiled-coil region" evidence="12">
    <location>
        <begin position="347"/>
        <end position="392"/>
    </location>
</feature>
<evidence type="ECO:0000256" key="8">
    <source>
        <dbReference type="ARBA" id="ARBA00022777"/>
    </source>
</evidence>
<gene>
    <name evidence="17" type="ORF">SAMN05660653_00129</name>
</gene>
<dbReference type="InterPro" id="IPR005467">
    <property type="entry name" value="His_kinase_dom"/>
</dbReference>
<sequence>MSLRIKFLLLFLFVGLMPLGLVGGYSLVRVGDAVRSSTHQNLESLGMEVGREIQRVVNEAYNAIHLLAQNQVLLSDAGMAELSAELARTDRFYPIIKDLTLLDLSGEVRASVHHFFRGNWTSTSWYRQARSGESLLSNVHALLHPYQVVMTVAVPVRGADNGAVRNVLIGQIAMERVWDIIHEVSLGPGGQARIVDNRGLVVASSASDEEILRPLAFPQLAESIISEGAGVTQITVGTKRVAAYLPVDQSQDLIRTNWHIVLTQPVAEAYSVMDRLREGLLWNALLSLLTVLLLAALISQHISRRIFALVQGTQRLGDGDFDTHLDDLGKDEIGDLGRALNRTADALTAYDREIRHYQQNLQELVDSRTADLQAMNLLLKQEVEERRRVENERGLLGEQLRQSQKMEAVGTLAGGIAHDFNNMLQAIASHVQLLQKHHRTSGSESVILDPLVKIDTTVSKAKELVDRLLTFSRRGDSRQMRINLNKEVRDVVALLQHTLPRVVQIEVRLEPELADVQADPVQMEQVLVNLANNARDAMPKGGTLLLQTENVVLNAEDARYLGLAPGRHVRLTVADTGNGMDEETRQHIFEPFFTTKDIGKGTGLGLSMVYGIVQDHKGAVTCSSKPGEGATFMILLAALAADTPADFDSGASASKCNGKPVDLSGTEVILVVDDEEMIREATSELLTGYGYTVIQSGDGRQALERYTRDQERIALVITDVGMPGMGGEALLAELRKLNPRAKVIISSGYAGIRDNQAFQAASGMISKPFALNDLLRLVRQVLDHPNPDT</sequence>
<dbReference type="Pfam" id="PF02743">
    <property type="entry name" value="dCache_1"/>
    <property type="match status" value="1"/>
</dbReference>
<dbReference type="CDD" id="cd00082">
    <property type="entry name" value="HisKA"/>
    <property type="match status" value="1"/>
</dbReference>
<dbReference type="SUPFAM" id="SSF55874">
    <property type="entry name" value="ATPase domain of HSP90 chaperone/DNA topoisomerase II/histidine kinase"/>
    <property type="match status" value="1"/>
</dbReference>
<dbReference type="Gene3D" id="3.40.50.2300">
    <property type="match status" value="1"/>
</dbReference>
<dbReference type="Pfam" id="PF00072">
    <property type="entry name" value="Response_reg"/>
    <property type="match status" value="1"/>
</dbReference>
<keyword evidence="10 13" id="KW-0472">Membrane</keyword>
<feature type="domain" description="Response regulatory" evidence="15">
    <location>
        <begin position="668"/>
        <end position="782"/>
    </location>
</feature>
<keyword evidence="5 11" id="KW-0597">Phosphoprotein</keyword>
<keyword evidence="8" id="KW-0418">Kinase</keyword>
<evidence type="ECO:0000256" key="12">
    <source>
        <dbReference type="SAM" id="Coils"/>
    </source>
</evidence>
<keyword evidence="12" id="KW-0175">Coiled coil</keyword>
<feature type="domain" description="Histidine kinase" evidence="14">
    <location>
        <begin position="415"/>
        <end position="640"/>
    </location>
</feature>
<evidence type="ECO:0000256" key="6">
    <source>
        <dbReference type="ARBA" id="ARBA00022679"/>
    </source>
</evidence>
<keyword evidence="9 13" id="KW-1133">Transmembrane helix</keyword>
<name>A0A1G6A439_9BACT</name>
<dbReference type="InterPro" id="IPR033479">
    <property type="entry name" value="dCache_1"/>
</dbReference>
<dbReference type="STRING" id="617002.SAMN05660653_00129"/>
<protein>
    <recommendedName>
        <fullName evidence="3">histidine kinase</fullName>
        <ecNumber evidence="3">2.7.13.3</ecNumber>
    </recommendedName>
</protein>
<evidence type="ECO:0000256" key="1">
    <source>
        <dbReference type="ARBA" id="ARBA00000085"/>
    </source>
</evidence>
<dbReference type="SMART" id="SM00388">
    <property type="entry name" value="HisKA"/>
    <property type="match status" value="1"/>
</dbReference>
<dbReference type="GO" id="GO:0005886">
    <property type="term" value="C:plasma membrane"/>
    <property type="evidence" value="ECO:0007669"/>
    <property type="project" value="UniProtKB-SubCell"/>
</dbReference>
<dbReference type="InterPro" id="IPR003660">
    <property type="entry name" value="HAMP_dom"/>
</dbReference>
<proteinExistence type="predicted"/>
<evidence type="ECO:0000259" key="15">
    <source>
        <dbReference type="PROSITE" id="PS50110"/>
    </source>
</evidence>
<dbReference type="InterPro" id="IPR011006">
    <property type="entry name" value="CheY-like_superfamily"/>
</dbReference>
<dbReference type="PROSITE" id="PS50109">
    <property type="entry name" value="HIS_KIN"/>
    <property type="match status" value="1"/>
</dbReference>
<dbReference type="InterPro" id="IPR004358">
    <property type="entry name" value="Sig_transdc_His_kin-like_C"/>
</dbReference>
<feature type="modified residue" description="4-aspartylphosphate" evidence="11">
    <location>
        <position position="719"/>
    </location>
</feature>
<keyword evidence="4" id="KW-1003">Cell membrane</keyword>
<dbReference type="SMART" id="SM00448">
    <property type="entry name" value="REC"/>
    <property type="match status" value="1"/>
</dbReference>
<evidence type="ECO:0000259" key="14">
    <source>
        <dbReference type="PROSITE" id="PS50109"/>
    </source>
</evidence>
<keyword evidence="18" id="KW-1185">Reference proteome</keyword>
<evidence type="ECO:0000256" key="7">
    <source>
        <dbReference type="ARBA" id="ARBA00022692"/>
    </source>
</evidence>
<dbReference type="Proteomes" id="UP000198771">
    <property type="component" value="Unassembled WGS sequence"/>
</dbReference>
<evidence type="ECO:0000313" key="17">
    <source>
        <dbReference type="EMBL" id="SDB03090.1"/>
    </source>
</evidence>
<dbReference type="Gene3D" id="1.10.287.130">
    <property type="match status" value="1"/>
</dbReference>
<dbReference type="SMART" id="SM00304">
    <property type="entry name" value="HAMP"/>
    <property type="match status" value="1"/>
</dbReference>
<evidence type="ECO:0000256" key="10">
    <source>
        <dbReference type="ARBA" id="ARBA00023136"/>
    </source>
</evidence>
<evidence type="ECO:0000256" key="13">
    <source>
        <dbReference type="SAM" id="Phobius"/>
    </source>
</evidence>
<dbReference type="PRINTS" id="PR00344">
    <property type="entry name" value="BCTRLSENSOR"/>
</dbReference>
<dbReference type="EMBL" id="FMXO01000001">
    <property type="protein sequence ID" value="SDB03090.1"/>
    <property type="molecule type" value="Genomic_DNA"/>
</dbReference>
<dbReference type="InterPro" id="IPR003594">
    <property type="entry name" value="HATPase_dom"/>
</dbReference>
<dbReference type="PROSITE" id="PS50885">
    <property type="entry name" value="HAMP"/>
    <property type="match status" value="1"/>
</dbReference>
<accession>A0A1G6A439</accession>
<dbReference type="InterPro" id="IPR036097">
    <property type="entry name" value="HisK_dim/P_sf"/>
</dbReference>
<comment type="catalytic activity">
    <reaction evidence="1">
        <text>ATP + protein L-histidine = ADP + protein N-phospho-L-histidine.</text>
        <dbReference type="EC" id="2.7.13.3"/>
    </reaction>
</comment>
<evidence type="ECO:0000256" key="5">
    <source>
        <dbReference type="ARBA" id="ARBA00022553"/>
    </source>
</evidence>
<dbReference type="AlphaFoldDB" id="A0A1G6A439"/>
<dbReference type="SUPFAM" id="SSF158472">
    <property type="entry name" value="HAMP domain-like"/>
    <property type="match status" value="1"/>
</dbReference>
<keyword evidence="7 13" id="KW-0812">Transmembrane</keyword>
<dbReference type="CDD" id="cd12912">
    <property type="entry name" value="PDC2_MCP_like"/>
    <property type="match status" value="1"/>
</dbReference>
<evidence type="ECO:0000259" key="16">
    <source>
        <dbReference type="PROSITE" id="PS50885"/>
    </source>
</evidence>
<feature type="transmembrane region" description="Helical" evidence="13">
    <location>
        <begin position="280"/>
        <end position="298"/>
    </location>
</feature>
<evidence type="ECO:0000256" key="2">
    <source>
        <dbReference type="ARBA" id="ARBA00004651"/>
    </source>
</evidence>
<dbReference type="InterPro" id="IPR036890">
    <property type="entry name" value="HATPase_C_sf"/>
</dbReference>
<dbReference type="EC" id="2.7.13.3" evidence="3"/>
<dbReference type="RefSeq" id="WP_092116181.1">
    <property type="nucleotide sequence ID" value="NZ_FMXO01000001.1"/>
</dbReference>
<dbReference type="Gene3D" id="3.30.565.10">
    <property type="entry name" value="Histidine kinase-like ATPase, C-terminal domain"/>
    <property type="match status" value="1"/>
</dbReference>
<comment type="subcellular location">
    <subcellularLocation>
        <location evidence="2">Cell membrane</location>
        <topology evidence="2">Multi-pass membrane protein</topology>
    </subcellularLocation>
</comment>
<keyword evidence="6" id="KW-0808">Transferase</keyword>
<evidence type="ECO:0000256" key="4">
    <source>
        <dbReference type="ARBA" id="ARBA00022475"/>
    </source>
</evidence>
<feature type="domain" description="HAMP" evidence="16">
    <location>
        <begin position="300"/>
        <end position="352"/>
    </location>
</feature>
<dbReference type="SMART" id="SM00387">
    <property type="entry name" value="HATPase_c"/>
    <property type="match status" value="1"/>
</dbReference>
<organism evidence="17 18">
    <name type="scientific">Desulfonatronum thiosulfatophilum</name>
    <dbReference type="NCBI Taxonomy" id="617002"/>
    <lineage>
        <taxon>Bacteria</taxon>
        <taxon>Pseudomonadati</taxon>
        <taxon>Thermodesulfobacteriota</taxon>
        <taxon>Desulfovibrionia</taxon>
        <taxon>Desulfovibrionales</taxon>
        <taxon>Desulfonatronaceae</taxon>
        <taxon>Desulfonatronum</taxon>
    </lineage>
</organism>
<dbReference type="InterPro" id="IPR003661">
    <property type="entry name" value="HisK_dim/P_dom"/>
</dbReference>
<dbReference type="PANTHER" id="PTHR43065">
    <property type="entry name" value="SENSOR HISTIDINE KINASE"/>
    <property type="match status" value="1"/>
</dbReference>
<dbReference type="Gene3D" id="6.10.340.10">
    <property type="match status" value="1"/>
</dbReference>
<dbReference type="InterPro" id="IPR001789">
    <property type="entry name" value="Sig_transdc_resp-reg_receiver"/>
</dbReference>
<dbReference type="Pfam" id="PF00672">
    <property type="entry name" value="HAMP"/>
    <property type="match status" value="1"/>
</dbReference>
<dbReference type="Pfam" id="PF02518">
    <property type="entry name" value="HATPase_c"/>
    <property type="match status" value="1"/>
</dbReference>
<dbReference type="PROSITE" id="PS50110">
    <property type="entry name" value="RESPONSE_REGULATORY"/>
    <property type="match status" value="1"/>
</dbReference>
<dbReference type="CDD" id="cd06225">
    <property type="entry name" value="HAMP"/>
    <property type="match status" value="1"/>
</dbReference>
<evidence type="ECO:0000256" key="11">
    <source>
        <dbReference type="PROSITE-ProRule" id="PRU00169"/>
    </source>
</evidence>
<reference evidence="17 18" key="1">
    <citation type="submission" date="2016-10" db="EMBL/GenBank/DDBJ databases">
        <authorList>
            <person name="de Groot N.N."/>
        </authorList>
    </citation>
    <scope>NUCLEOTIDE SEQUENCE [LARGE SCALE GENOMIC DNA]</scope>
    <source>
        <strain evidence="17 18">ASO4-2</strain>
    </source>
</reference>